<accession>A0A060Y080</accession>
<dbReference type="Proteomes" id="UP000193380">
    <property type="component" value="Unassembled WGS sequence"/>
</dbReference>
<feature type="region of interest" description="Disordered" evidence="1">
    <location>
        <begin position="83"/>
        <end position="144"/>
    </location>
</feature>
<reference evidence="2" key="1">
    <citation type="journal article" date="2014" name="Nat. Commun.">
        <title>The rainbow trout genome provides novel insights into evolution after whole-genome duplication in vertebrates.</title>
        <authorList>
            <person name="Berthelot C."/>
            <person name="Brunet F."/>
            <person name="Chalopin D."/>
            <person name="Juanchich A."/>
            <person name="Bernard M."/>
            <person name="Noel B."/>
            <person name="Bento P."/>
            <person name="Da Silva C."/>
            <person name="Labadie K."/>
            <person name="Alberti A."/>
            <person name="Aury J.M."/>
            <person name="Louis A."/>
            <person name="Dehais P."/>
            <person name="Bardou P."/>
            <person name="Montfort J."/>
            <person name="Klopp C."/>
            <person name="Cabau C."/>
            <person name="Gaspin C."/>
            <person name="Thorgaard G.H."/>
            <person name="Boussaha M."/>
            <person name="Quillet E."/>
            <person name="Guyomard R."/>
            <person name="Galiana D."/>
            <person name="Bobe J."/>
            <person name="Volff J.N."/>
            <person name="Genet C."/>
            <person name="Wincker P."/>
            <person name="Jaillon O."/>
            <person name="Roest Crollius H."/>
            <person name="Guiguen Y."/>
        </authorList>
    </citation>
    <scope>NUCLEOTIDE SEQUENCE [LARGE SCALE GENOMIC DNA]</scope>
</reference>
<evidence type="ECO:0000313" key="2">
    <source>
        <dbReference type="EMBL" id="CDQ85323.1"/>
    </source>
</evidence>
<feature type="compositionally biased region" description="Polar residues" evidence="1">
    <location>
        <begin position="20"/>
        <end position="46"/>
    </location>
</feature>
<dbReference type="AlphaFoldDB" id="A0A060Y080"/>
<reference evidence="2" key="2">
    <citation type="submission" date="2014-03" db="EMBL/GenBank/DDBJ databases">
        <authorList>
            <person name="Genoscope - CEA"/>
        </authorList>
    </citation>
    <scope>NUCLEOTIDE SEQUENCE</scope>
</reference>
<dbReference type="STRING" id="8022.A0A060Y080"/>
<organism evidence="2 3">
    <name type="scientific">Oncorhynchus mykiss</name>
    <name type="common">Rainbow trout</name>
    <name type="synonym">Salmo gairdneri</name>
    <dbReference type="NCBI Taxonomy" id="8022"/>
    <lineage>
        <taxon>Eukaryota</taxon>
        <taxon>Metazoa</taxon>
        <taxon>Chordata</taxon>
        <taxon>Craniata</taxon>
        <taxon>Vertebrata</taxon>
        <taxon>Euteleostomi</taxon>
        <taxon>Actinopterygii</taxon>
        <taxon>Neopterygii</taxon>
        <taxon>Teleostei</taxon>
        <taxon>Protacanthopterygii</taxon>
        <taxon>Salmoniformes</taxon>
        <taxon>Salmonidae</taxon>
        <taxon>Salmoninae</taxon>
        <taxon>Oncorhynchus</taxon>
    </lineage>
</organism>
<dbReference type="PaxDb" id="8022-A0A060Y080"/>
<proteinExistence type="predicted"/>
<feature type="compositionally biased region" description="Polar residues" evidence="1">
    <location>
        <begin position="113"/>
        <end position="125"/>
    </location>
</feature>
<evidence type="ECO:0000313" key="3">
    <source>
        <dbReference type="Proteomes" id="UP000193380"/>
    </source>
</evidence>
<feature type="compositionally biased region" description="Polar residues" evidence="1">
    <location>
        <begin position="87"/>
        <end position="101"/>
    </location>
</feature>
<dbReference type="EMBL" id="FR906743">
    <property type="protein sequence ID" value="CDQ85323.1"/>
    <property type="molecule type" value="Genomic_DNA"/>
</dbReference>
<gene>
    <name evidence="2" type="ORF">GSONMT00026126001</name>
</gene>
<protein>
    <submittedName>
        <fullName evidence="2">Uncharacterized protein</fullName>
    </submittedName>
</protein>
<name>A0A060Y080_ONCMY</name>
<sequence>MAVPFKIPKRKQPSEADNMHMQSPLSRLRDTSSPFETSWCNGSSNGKRPEQVGSLNGHIPRAGKQSTPNRLLLRDVCEARLGPGQSDKWTSSQSTGFQRPAQTPEHHPPSRTPHIQSSPVTSSSTHKAEQRLPAASPPCFKNGWRPKRASDTLCRDKNQETGCVSPLLKTRRAEFSGQCHTHTTHHTERESVCVFEYVCVCVFEDVCVSSRALKVLTRKRP</sequence>
<evidence type="ECO:0000256" key="1">
    <source>
        <dbReference type="SAM" id="MobiDB-lite"/>
    </source>
</evidence>
<feature type="region of interest" description="Disordered" evidence="1">
    <location>
        <begin position="1"/>
        <end position="71"/>
    </location>
</feature>